<dbReference type="EMBL" id="PXYG01000002">
    <property type="protein sequence ID" value="PSJ46484.1"/>
    <property type="molecule type" value="Genomic_DNA"/>
</dbReference>
<dbReference type="AlphaFoldDB" id="A0A2P7R8C8"/>
<dbReference type="OrthoDB" id="9768183at2"/>
<dbReference type="PANTHER" id="PTHR35936">
    <property type="entry name" value="MEMBRANE-BOUND LYTIC MUREIN TRANSGLYCOSYLASE F"/>
    <property type="match status" value="1"/>
</dbReference>
<reference evidence="5 6" key="1">
    <citation type="submission" date="2018-03" db="EMBL/GenBank/DDBJ databases">
        <title>The draft genome of Zobellella sp. 59N8.</title>
        <authorList>
            <person name="Liu L."/>
            <person name="Li L."/>
            <person name="Zhang X."/>
            <person name="Liang L."/>
            <person name="Wang T."/>
        </authorList>
    </citation>
    <scope>NUCLEOTIDE SEQUENCE [LARGE SCALE GENOMIC DNA]</scope>
    <source>
        <strain evidence="5 6">59N8</strain>
    </source>
</reference>
<sequence length="251" mass="27831">MRNAVLPLLACYWLVSAFPALADRLVVATEGAYPPFSYIDEQGRLTGFDVDIALALCRAMAAECELVTERWDRLLDGLEQGRFDMVVASMARTEARARRADFSDHYYRTHSVFVGAAGNLTHATPEHLAGLRIATGTGTIQAAFLQRHYGASELLLSESQEQALDWLRTGKADLVLSDTINLLGFLQSREGEHFDYVGEPLADDLLKAEARIAVAKGNPALLERINQAIVTIRLNGSYDHINRQYIPFSVY</sequence>
<evidence type="ECO:0000313" key="5">
    <source>
        <dbReference type="EMBL" id="PSJ46484.1"/>
    </source>
</evidence>
<gene>
    <name evidence="5" type="ORF">C7H85_07570</name>
</gene>
<accession>A0A2P7R8C8</accession>
<dbReference type="SUPFAM" id="SSF53850">
    <property type="entry name" value="Periplasmic binding protein-like II"/>
    <property type="match status" value="1"/>
</dbReference>
<feature type="domain" description="Solute-binding protein family 3/N-terminal" evidence="4">
    <location>
        <begin position="24"/>
        <end position="249"/>
    </location>
</feature>
<feature type="chain" id="PRO_5015129495" evidence="3">
    <location>
        <begin position="23"/>
        <end position="251"/>
    </location>
</feature>
<dbReference type="RefSeq" id="WP_106729099.1">
    <property type="nucleotide sequence ID" value="NZ_PXYG01000002.1"/>
</dbReference>
<comment type="caution">
    <text evidence="5">The sequence shown here is derived from an EMBL/GenBank/DDBJ whole genome shotgun (WGS) entry which is preliminary data.</text>
</comment>
<name>A0A2P7R8C8_9GAMM</name>
<dbReference type="SMART" id="SM00062">
    <property type="entry name" value="PBPb"/>
    <property type="match status" value="1"/>
</dbReference>
<evidence type="ECO:0000256" key="2">
    <source>
        <dbReference type="ARBA" id="ARBA00022729"/>
    </source>
</evidence>
<dbReference type="Proteomes" id="UP000240243">
    <property type="component" value="Unassembled WGS sequence"/>
</dbReference>
<dbReference type="Gene3D" id="3.40.190.10">
    <property type="entry name" value="Periplasmic binding protein-like II"/>
    <property type="match status" value="2"/>
</dbReference>
<evidence type="ECO:0000313" key="6">
    <source>
        <dbReference type="Proteomes" id="UP000240243"/>
    </source>
</evidence>
<dbReference type="InterPro" id="IPR001638">
    <property type="entry name" value="Solute-binding_3/MltF_N"/>
</dbReference>
<dbReference type="Pfam" id="PF00497">
    <property type="entry name" value="SBP_bac_3"/>
    <property type="match status" value="1"/>
</dbReference>
<feature type="signal peptide" evidence="3">
    <location>
        <begin position="1"/>
        <end position="22"/>
    </location>
</feature>
<proteinExistence type="inferred from homology"/>
<keyword evidence="2 3" id="KW-0732">Signal</keyword>
<keyword evidence="6" id="KW-1185">Reference proteome</keyword>
<dbReference type="PANTHER" id="PTHR35936:SF19">
    <property type="entry name" value="AMINO-ACID-BINDING PROTEIN YXEM-RELATED"/>
    <property type="match status" value="1"/>
</dbReference>
<evidence type="ECO:0000256" key="1">
    <source>
        <dbReference type="ARBA" id="ARBA00010333"/>
    </source>
</evidence>
<evidence type="ECO:0000256" key="3">
    <source>
        <dbReference type="SAM" id="SignalP"/>
    </source>
</evidence>
<protein>
    <submittedName>
        <fullName evidence="5">ABC transporter substrate-binding protein</fullName>
    </submittedName>
</protein>
<comment type="similarity">
    <text evidence="1">Belongs to the bacterial solute-binding protein 3 family.</text>
</comment>
<evidence type="ECO:0000259" key="4">
    <source>
        <dbReference type="SMART" id="SM00062"/>
    </source>
</evidence>
<organism evidence="5 6">
    <name type="scientific">Zobellella endophytica</name>
    <dbReference type="NCBI Taxonomy" id="2116700"/>
    <lineage>
        <taxon>Bacteria</taxon>
        <taxon>Pseudomonadati</taxon>
        <taxon>Pseudomonadota</taxon>
        <taxon>Gammaproteobacteria</taxon>
        <taxon>Aeromonadales</taxon>
        <taxon>Aeromonadaceae</taxon>
        <taxon>Zobellella</taxon>
    </lineage>
</organism>